<keyword evidence="5" id="KW-0574">Periplasm</keyword>
<evidence type="ECO:0000256" key="10">
    <source>
        <dbReference type="SAM" id="SignalP"/>
    </source>
</evidence>
<keyword evidence="13" id="KW-1185">Reference proteome</keyword>
<dbReference type="Gene3D" id="1.10.760.10">
    <property type="entry name" value="Cytochrome c-like domain"/>
    <property type="match status" value="2"/>
</dbReference>
<feature type="chain" id="PRO_5032491163" evidence="10">
    <location>
        <begin position="24"/>
        <end position="203"/>
    </location>
</feature>
<keyword evidence="10" id="KW-0732">Signal</keyword>
<dbReference type="InterPro" id="IPR036909">
    <property type="entry name" value="Cyt_c-like_dom_sf"/>
</dbReference>
<evidence type="ECO:0000256" key="3">
    <source>
        <dbReference type="ARBA" id="ARBA00022617"/>
    </source>
</evidence>
<feature type="binding site" description="axial binding residue" evidence="9">
    <location>
        <position position="41"/>
    </location>
    <ligand>
        <name>heme c</name>
        <dbReference type="ChEBI" id="CHEBI:61717"/>
        <label>1</label>
    </ligand>
    <ligandPart>
        <name>Fe</name>
        <dbReference type="ChEBI" id="CHEBI:18248"/>
    </ligandPart>
</feature>
<keyword evidence="6" id="KW-0249">Electron transport</keyword>
<keyword evidence="2" id="KW-0813">Transport</keyword>
<dbReference type="InterPro" id="IPR009056">
    <property type="entry name" value="Cyt_c-like_dom"/>
</dbReference>
<reference evidence="12 13" key="1">
    <citation type="submission" date="2020-08" db="EMBL/GenBank/DDBJ databases">
        <title>Genomic Encyclopedia of Type Strains, Phase IV (KMG-IV): sequencing the most valuable type-strain genomes for metagenomic binning, comparative biology and taxonomic classification.</title>
        <authorList>
            <person name="Goeker M."/>
        </authorList>
    </citation>
    <scope>NUCLEOTIDE SEQUENCE [LARGE SCALE GENOMIC DNA]</scope>
    <source>
        <strain evidence="12 13">DSM 26723</strain>
    </source>
</reference>
<comment type="PTM">
    <text evidence="8">Binds 2 heme c groups covalently per subunit.</text>
</comment>
<accession>A0A841HL41</accession>
<comment type="caution">
    <text evidence="12">The sequence shown here is derived from an EMBL/GenBank/DDBJ whole genome shotgun (WGS) entry which is preliminary data.</text>
</comment>
<evidence type="ECO:0000259" key="11">
    <source>
        <dbReference type="PROSITE" id="PS51007"/>
    </source>
</evidence>
<dbReference type="PIRSF" id="PIRSF000005">
    <property type="entry name" value="Cytochrome_c4"/>
    <property type="match status" value="1"/>
</dbReference>
<feature type="binding site" description="axial binding residue" evidence="9">
    <location>
        <position position="180"/>
    </location>
    <ligand>
        <name>heme c</name>
        <dbReference type="ChEBI" id="CHEBI:61717"/>
        <label>2</label>
    </ligand>
    <ligandPart>
        <name>Fe</name>
        <dbReference type="ChEBI" id="CHEBI:18248"/>
    </ligandPart>
</feature>
<dbReference type="SUPFAM" id="SSF46626">
    <property type="entry name" value="Cytochrome c"/>
    <property type="match status" value="2"/>
</dbReference>
<gene>
    <name evidence="12" type="ORF">HNQ60_001593</name>
</gene>
<dbReference type="InterPro" id="IPR050597">
    <property type="entry name" value="Cytochrome_c_Oxidase_Subunit"/>
</dbReference>
<keyword evidence="3 8" id="KW-0349">Heme</keyword>
<keyword evidence="7 9" id="KW-0408">Iron</keyword>
<name>A0A841HL41_9GAMM</name>
<feature type="domain" description="Cytochrome c" evidence="11">
    <location>
        <begin position="25"/>
        <end position="103"/>
    </location>
</feature>
<dbReference type="PANTHER" id="PTHR33751">
    <property type="entry name" value="CBB3-TYPE CYTOCHROME C OXIDASE SUBUNIT FIXP"/>
    <property type="match status" value="1"/>
</dbReference>
<feature type="binding site" description="covalent" evidence="8">
    <location>
        <position position="133"/>
    </location>
    <ligand>
        <name>heme c</name>
        <dbReference type="ChEBI" id="CHEBI:61717"/>
        <label>2</label>
    </ligand>
</feature>
<feature type="binding site" description="covalent" evidence="8">
    <location>
        <position position="37"/>
    </location>
    <ligand>
        <name>heme c</name>
        <dbReference type="ChEBI" id="CHEBI:61717"/>
        <label>1</label>
    </ligand>
</feature>
<feature type="domain" description="Cytochrome c" evidence="11">
    <location>
        <begin position="112"/>
        <end position="203"/>
    </location>
</feature>
<dbReference type="PROSITE" id="PS51007">
    <property type="entry name" value="CYTC"/>
    <property type="match status" value="2"/>
</dbReference>
<evidence type="ECO:0000256" key="6">
    <source>
        <dbReference type="ARBA" id="ARBA00022982"/>
    </source>
</evidence>
<evidence type="ECO:0000313" key="12">
    <source>
        <dbReference type="EMBL" id="MBB6092715.1"/>
    </source>
</evidence>
<feature type="binding site" description="axial binding residue" evidence="9">
    <location>
        <position position="137"/>
    </location>
    <ligand>
        <name>heme c</name>
        <dbReference type="ChEBI" id="CHEBI:61717"/>
        <label>2</label>
    </ligand>
    <ligandPart>
        <name>Fe</name>
        <dbReference type="ChEBI" id="CHEBI:18248"/>
    </ligandPart>
</feature>
<dbReference type="Pfam" id="PF00034">
    <property type="entry name" value="Cytochrom_C"/>
    <property type="match status" value="2"/>
</dbReference>
<evidence type="ECO:0000256" key="9">
    <source>
        <dbReference type="PIRSR" id="PIRSR000005-2"/>
    </source>
</evidence>
<evidence type="ECO:0000256" key="1">
    <source>
        <dbReference type="ARBA" id="ARBA00004418"/>
    </source>
</evidence>
<organism evidence="12 13">
    <name type="scientific">Povalibacter uvarum</name>
    <dbReference type="NCBI Taxonomy" id="732238"/>
    <lineage>
        <taxon>Bacteria</taxon>
        <taxon>Pseudomonadati</taxon>
        <taxon>Pseudomonadota</taxon>
        <taxon>Gammaproteobacteria</taxon>
        <taxon>Steroidobacterales</taxon>
        <taxon>Steroidobacteraceae</taxon>
        <taxon>Povalibacter</taxon>
    </lineage>
</organism>
<feature type="binding site" description="covalent" evidence="8">
    <location>
        <position position="40"/>
    </location>
    <ligand>
        <name>heme c</name>
        <dbReference type="ChEBI" id="CHEBI:61717"/>
        <label>1</label>
    </ligand>
</feature>
<dbReference type="AlphaFoldDB" id="A0A841HL41"/>
<feature type="binding site" description="covalent" evidence="8">
    <location>
        <position position="136"/>
    </location>
    <ligand>
        <name>heme c</name>
        <dbReference type="ChEBI" id="CHEBI:61717"/>
        <label>2</label>
    </ligand>
</feature>
<dbReference type="EMBL" id="JACHHZ010000002">
    <property type="protein sequence ID" value="MBB6092715.1"/>
    <property type="molecule type" value="Genomic_DNA"/>
</dbReference>
<evidence type="ECO:0000256" key="2">
    <source>
        <dbReference type="ARBA" id="ARBA00022448"/>
    </source>
</evidence>
<dbReference type="PANTHER" id="PTHR33751:SF9">
    <property type="entry name" value="CYTOCHROME C4"/>
    <property type="match status" value="1"/>
</dbReference>
<evidence type="ECO:0000256" key="5">
    <source>
        <dbReference type="ARBA" id="ARBA00022764"/>
    </source>
</evidence>
<feature type="signal peptide" evidence="10">
    <location>
        <begin position="1"/>
        <end position="23"/>
    </location>
</feature>
<proteinExistence type="predicted"/>
<comment type="subcellular location">
    <subcellularLocation>
        <location evidence="1">Periplasm</location>
    </subcellularLocation>
</comment>
<evidence type="ECO:0000256" key="8">
    <source>
        <dbReference type="PIRSR" id="PIRSR000005-1"/>
    </source>
</evidence>
<dbReference type="Proteomes" id="UP000588068">
    <property type="component" value="Unassembled WGS sequence"/>
</dbReference>
<evidence type="ECO:0000256" key="7">
    <source>
        <dbReference type="ARBA" id="ARBA00023004"/>
    </source>
</evidence>
<keyword evidence="4 9" id="KW-0479">Metal-binding</keyword>
<evidence type="ECO:0000313" key="13">
    <source>
        <dbReference type="Proteomes" id="UP000588068"/>
    </source>
</evidence>
<dbReference type="InterPro" id="IPR024167">
    <property type="entry name" value="Cytochrome_c4-like"/>
</dbReference>
<evidence type="ECO:0000256" key="4">
    <source>
        <dbReference type="ARBA" id="ARBA00022723"/>
    </source>
</evidence>
<protein>
    <submittedName>
        <fullName evidence="12">Cytochrome c553</fullName>
    </submittedName>
</protein>
<dbReference type="GO" id="GO:0042597">
    <property type="term" value="C:periplasmic space"/>
    <property type="evidence" value="ECO:0007669"/>
    <property type="project" value="UniProtKB-SubCell"/>
</dbReference>
<feature type="binding site" description="axial binding residue" evidence="9">
    <location>
        <position position="80"/>
    </location>
    <ligand>
        <name>heme c</name>
        <dbReference type="ChEBI" id="CHEBI:61717"/>
        <label>1</label>
    </ligand>
    <ligandPart>
        <name>Fe</name>
        <dbReference type="ChEBI" id="CHEBI:18248"/>
    </ligandPart>
</feature>
<dbReference type="GO" id="GO:0020037">
    <property type="term" value="F:heme binding"/>
    <property type="evidence" value="ECO:0007669"/>
    <property type="project" value="InterPro"/>
</dbReference>
<dbReference type="RefSeq" id="WP_184330501.1">
    <property type="nucleotide sequence ID" value="NZ_JACHHZ010000002.1"/>
</dbReference>
<dbReference type="GO" id="GO:0005506">
    <property type="term" value="F:iron ion binding"/>
    <property type="evidence" value="ECO:0007669"/>
    <property type="project" value="InterPro"/>
</dbReference>
<dbReference type="GO" id="GO:0009055">
    <property type="term" value="F:electron transfer activity"/>
    <property type="evidence" value="ECO:0007669"/>
    <property type="project" value="InterPro"/>
</dbReference>
<sequence length="203" mass="21367">MKFQPIVLLSALCSLSASIPAFAEGTAEAGQAKSSTCVACHGVDGNSVNPEWPTIAGQHGEYIVKQLKAFKSGARQNVLMSPMAAGLSDADMADLAAYFSSQTANGLEADAGKVTLGQRLYRAGDTERGIAACTSCHGPSGRGNPTALYPSLHGQHATYVEAQLKAYRSGTRQTDQNQMMRDVTKLLTDEQIAAVAAYVQGLR</sequence>